<dbReference type="PROSITE" id="PS50968">
    <property type="entry name" value="BIOTINYL_LIPOYL"/>
    <property type="match status" value="1"/>
</dbReference>
<dbReference type="SUPFAM" id="SSF51905">
    <property type="entry name" value="FAD/NAD(P)-binding domain"/>
    <property type="match status" value="1"/>
</dbReference>
<dbReference type="InterPro" id="IPR016156">
    <property type="entry name" value="FAD/NAD-linked_Rdtase_dimer_sf"/>
</dbReference>
<dbReference type="PRINTS" id="PR00368">
    <property type="entry name" value="FADPNR"/>
</dbReference>
<dbReference type="CDD" id="cd06849">
    <property type="entry name" value="lipoyl_domain"/>
    <property type="match status" value="1"/>
</dbReference>
<keyword evidence="6 16" id="KW-0285">Flavoprotein</keyword>
<dbReference type="PANTHER" id="PTHR22912:SF217">
    <property type="entry name" value="DIHYDROLIPOYL DEHYDROGENASE"/>
    <property type="match status" value="1"/>
</dbReference>
<keyword evidence="7 14" id="KW-0274">FAD</keyword>
<reference evidence="18 19" key="1">
    <citation type="submission" date="2015-04" db="EMBL/GenBank/DDBJ databases">
        <title>Draft genome sequence of bacteremic isolate Catabacter hongkongensis type strain HKU16T.</title>
        <authorList>
            <person name="Lau S.K."/>
            <person name="Teng J.L."/>
            <person name="Huang Y."/>
            <person name="Curreem S.O."/>
            <person name="Tsui S.K."/>
            <person name="Woo P.C."/>
        </authorList>
    </citation>
    <scope>NUCLEOTIDE SEQUENCE [LARGE SCALE GENOMIC DNA]</scope>
    <source>
        <strain evidence="18 19">HKU16</strain>
    </source>
</reference>
<dbReference type="GO" id="GO:0005737">
    <property type="term" value="C:cytoplasm"/>
    <property type="evidence" value="ECO:0007669"/>
    <property type="project" value="UniProtKB-SubCell"/>
</dbReference>
<dbReference type="PROSITE" id="PS00076">
    <property type="entry name" value="PYRIDINE_REDOX_1"/>
    <property type="match status" value="1"/>
</dbReference>
<dbReference type="InterPro" id="IPR012999">
    <property type="entry name" value="Pyr_OxRdtase_I_AS"/>
</dbReference>
<feature type="disulfide bond" description="Redox-active" evidence="15">
    <location>
        <begin position="150"/>
        <end position="155"/>
    </location>
</feature>
<evidence type="ECO:0000256" key="3">
    <source>
        <dbReference type="ARBA" id="ARBA00012608"/>
    </source>
</evidence>
<keyword evidence="5" id="KW-0963">Cytoplasm</keyword>
<accession>A0A0M2NMX0</accession>
<evidence type="ECO:0000256" key="11">
    <source>
        <dbReference type="ARBA" id="ARBA00023284"/>
    </source>
</evidence>
<comment type="subcellular location">
    <subcellularLocation>
        <location evidence="1">Cytoplasm</location>
    </subcellularLocation>
</comment>
<gene>
    <name evidence="18" type="ORF">CHK_1042</name>
</gene>
<dbReference type="NCBIfam" id="TIGR01350">
    <property type="entry name" value="lipoamide_DH"/>
    <property type="match status" value="1"/>
</dbReference>
<organism evidence="18 19">
    <name type="scientific">Christensenella hongkongensis</name>
    <dbReference type="NCBI Taxonomy" id="270498"/>
    <lineage>
        <taxon>Bacteria</taxon>
        <taxon>Bacillati</taxon>
        <taxon>Bacillota</taxon>
        <taxon>Clostridia</taxon>
        <taxon>Christensenellales</taxon>
        <taxon>Christensenellaceae</taxon>
        <taxon>Christensenella</taxon>
    </lineage>
</organism>
<dbReference type="Gene3D" id="2.40.50.100">
    <property type="match status" value="1"/>
</dbReference>
<dbReference type="PANTHER" id="PTHR22912">
    <property type="entry name" value="DISULFIDE OXIDOREDUCTASE"/>
    <property type="match status" value="1"/>
</dbReference>
<dbReference type="InterPro" id="IPR050151">
    <property type="entry name" value="Class-I_Pyr_Nuc-Dis_Oxidored"/>
</dbReference>
<dbReference type="InterPro" id="IPR011053">
    <property type="entry name" value="Single_hybrid_motif"/>
</dbReference>
<dbReference type="Pfam" id="PF00364">
    <property type="entry name" value="Biotin_lipoyl"/>
    <property type="match status" value="1"/>
</dbReference>
<evidence type="ECO:0000256" key="7">
    <source>
        <dbReference type="ARBA" id="ARBA00022827"/>
    </source>
</evidence>
<dbReference type="InterPro" id="IPR036188">
    <property type="entry name" value="FAD/NAD-bd_sf"/>
</dbReference>
<evidence type="ECO:0000256" key="14">
    <source>
        <dbReference type="PIRSR" id="PIRSR000350-3"/>
    </source>
</evidence>
<evidence type="ECO:0000256" key="2">
    <source>
        <dbReference type="ARBA" id="ARBA00007532"/>
    </source>
</evidence>
<dbReference type="EMBL" id="LAYJ01000076">
    <property type="protein sequence ID" value="KKI51550.1"/>
    <property type="molecule type" value="Genomic_DNA"/>
</dbReference>
<evidence type="ECO:0000313" key="19">
    <source>
        <dbReference type="Proteomes" id="UP000034076"/>
    </source>
</evidence>
<evidence type="ECO:0000256" key="1">
    <source>
        <dbReference type="ARBA" id="ARBA00004496"/>
    </source>
</evidence>
<evidence type="ECO:0000256" key="6">
    <source>
        <dbReference type="ARBA" id="ARBA00022630"/>
    </source>
</evidence>
<dbReference type="SUPFAM" id="SSF55424">
    <property type="entry name" value="FAD/NAD-linked reductases, dimerisation (C-terminal) domain"/>
    <property type="match status" value="1"/>
</dbReference>
<dbReference type="PATRIC" id="fig|270498.16.peg.1240"/>
<dbReference type="Gene3D" id="3.30.390.30">
    <property type="match status" value="1"/>
</dbReference>
<feature type="binding site" evidence="14">
    <location>
        <begin position="247"/>
        <end position="249"/>
    </location>
    <ligand>
        <name>FAD</name>
        <dbReference type="ChEBI" id="CHEBI:57692"/>
    </ligand>
</feature>
<dbReference type="SUPFAM" id="SSF51230">
    <property type="entry name" value="Single hybrid motif"/>
    <property type="match status" value="1"/>
</dbReference>
<protein>
    <recommendedName>
        <fullName evidence="4 16">Dihydrolipoyl dehydrogenase</fullName>
        <ecNumber evidence="3 16">1.8.1.4</ecNumber>
    </recommendedName>
</protein>
<proteinExistence type="inferred from homology"/>
<feature type="binding site" evidence="14">
    <location>
        <position position="159"/>
    </location>
    <ligand>
        <name>FAD</name>
        <dbReference type="ChEBI" id="CHEBI:57692"/>
    </ligand>
</feature>
<dbReference type="GO" id="GO:0004148">
    <property type="term" value="F:dihydrolipoyl dehydrogenase (NADH) activity"/>
    <property type="evidence" value="ECO:0007669"/>
    <property type="project" value="UniProtKB-EC"/>
</dbReference>
<dbReference type="Pfam" id="PF02852">
    <property type="entry name" value="Pyr_redox_dim"/>
    <property type="match status" value="1"/>
</dbReference>
<dbReference type="GO" id="GO:0050660">
    <property type="term" value="F:flavin adenine dinucleotide binding"/>
    <property type="evidence" value="ECO:0007669"/>
    <property type="project" value="InterPro"/>
</dbReference>
<dbReference type="Gene3D" id="3.50.50.60">
    <property type="entry name" value="FAD/NAD(P)-binding domain"/>
    <property type="match status" value="2"/>
</dbReference>
<name>A0A0M2NMX0_9FIRM</name>
<feature type="binding site" evidence="14">
    <location>
        <position position="371"/>
    </location>
    <ligand>
        <name>NAD(+)</name>
        <dbReference type="ChEBI" id="CHEBI:57540"/>
    </ligand>
</feature>
<keyword evidence="11 16" id="KW-0676">Redox-active center</keyword>
<evidence type="ECO:0000256" key="8">
    <source>
        <dbReference type="ARBA" id="ARBA00023002"/>
    </source>
</evidence>
<comment type="miscellaneous">
    <text evidence="16">The active site is a redox-active disulfide bond.</text>
</comment>
<evidence type="ECO:0000256" key="5">
    <source>
        <dbReference type="ARBA" id="ARBA00022490"/>
    </source>
</evidence>
<evidence type="ECO:0000313" key="18">
    <source>
        <dbReference type="EMBL" id="KKI51550.1"/>
    </source>
</evidence>
<sequence>MAKMAEKVIMPKQGLQMTEGTIIKWLVPEGGKCVEGEPLFEMETDKLTITMDAPASGTLLKIVKGEGEVVPITELIAVIGEPGEDISALIGETGGAAAPAAQETPAAGGMEEFDVVVIGGGPGGYVSAIRCAQYGKKTALVEKRELGGTCLNRGCIPTKALLHTAELYEEMKESGDTLGINVKEMAVDYAKTAERKNSVVKKLRMGIAGLVKGRKITLLEGQAVLTGKNTFKVGDREYSAKNIILATGSEPARVPIPGADKAGVMNSDGVLELTKLPESAVIIGGGVIGIEFATLLSAFGKKVTVVEMLPRILNEMDEDASATMKKLLEKKGVEIHTGAKVLEIRDGLKCVFEEDGKQGEADGEIVVIAVGRRPVTQDLGLEAAGVASERGFVQVDGQMRTNVPGIYAIGDITGKIQLAHVASAQGLVAAANVNGKNETMKYDIVPACIYSSPEIASVGLTEAQAKAQGLPVKTGNFATAGNGRSMIMNCTDGFVKLVTHSETGEILGACMVAPRATDMIGEIAVAMKAEATVEEIADTIHAHPTVSEMIMEAAHDVEGLCCHKLR</sequence>
<keyword evidence="8 16" id="KW-0560">Oxidoreductase</keyword>
<evidence type="ECO:0000256" key="10">
    <source>
        <dbReference type="ARBA" id="ARBA00023157"/>
    </source>
</evidence>
<dbReference type="Pfam" id="PF07992">
    <property type="entry name" value="Pyr_redox_2"/>
    <property type="match status" value="1"/>
</dbReference>
<feature type="active site" description="Proton acceptor" evidence="13">
    <location>
        <position position="543"/>
    </location>
</feature>
<dbReference type="PRINTS" id="PR00411">
    <property type="entry name" value="PNDRDTASEI"/>
</dbReference>
<feature type="binding site" evidence="14">
    <location>
        <begin position="284"/>
        <end position="291"/>
    </location>
    <ligand>
        <name>NAD(+)</name>
        <dbReference type="ChEBI" id="CHEBI:57540"/>
    </ligand>
</feature>
<dbReference type="STRING" id="270498.CHK_1042"/>
<comment type="cofactor">
    <cofactor evidence="14 16">
        <name>FAD</name>
        <dbReference type="ChEBI" id="CHEBI:57692"/>
    </cofactor>
    <text evidence="14 16">Binds 1 FAD per subunit.</text>
</comment>
<dbReference type="InterPro" id="IPR004099">
    <property type="entry name" value="Pyr_nucl-diS_OxRdtase_dimer"/>
</dbReference>
<evidence type="ECO:0000256" key="13">
    <source>
        <dbReference type="PIRSR" id="PIRSR000350-2"/>
    </source>
</evidence>
<keyword evidence="14" id="KW-0547">Nucleotide-binding</keyword>
<evidence type="ECO:0000256" key="9">
    <source>
        <dbReference type="ARBA" id="ARBA00023027"/>
    </source>
</evidence>
<dbReference type="Proteomes" id="UP000034076">
    <property type="component" value="Unassembled WGS sequence"/>
</dbReference>
<dbReference type="EC" id="1.8.1.4" evidence="3 16"/>
<dbReference type="AlphaFoldDB" id="A0A0M2NMX0"/>
<evidence type="ECO:0000256" key="12">
    <source>
        <dbReference type="ARBA" id="ARBA00049187"/>
    </source>
</evidence>
<comment type="similarity">
    <text evidence="2 16">Belongs to the class-I pyridine nucleotide-disulfide oxidoreductase family.</text>
</comment>
<evidence type="ECO:0000256" key="4">
    <source>
        <dbReference type="ARBA" id="ARBA00016961"/>
    </source>
</evidence>
<dbReference type="InterPro" id="IPR006258">
    <property type="entry name" value="Lipoamide_DH"/>
</dbReference>
<dbReference type="InterPro" id="IPR023753">
    <property type="entry name" value="FAD/NAD-binding_dom"/>
</dbReference>
<keyword evidence="10" id="KW-1015">Disulfide bond</keyword>
<keyword evidence="9 14" id="KW-0520">NAD</keyword>
<evidence type="ECO:0000256" key="15">
    <source>
        <dbReference type="PIRSR" id="PIRSR000350-4"/>
    </source>
</evidence>
<dbReference type="InterPro" id="IPR000089">
    <property type="entry name" value="Biotin_lipoyl"/>
</dbReference>
<dbReference type="GO" id="GO:0006103">
    <property type="term" value="P:2-oxoglutarate metabolic process"/>
    <property type="evidence" value="ECO:0007669"/>
    <property type="project" value="TreeGrafter"/>
</dbReference>
<feature type="binding site" evidence="14">
    <location>
        <position position="307"/>
    </location>
    <ligand>
        <name>NAD(+)</name>
        <dbReference type="ChEBI" id="CHEBI:57540"/>
    </ligand>
</feature>
<keyword evidence="19" id="KW-1185">Reference proteome</keyword>
<evidence type="ECO:0000256" key="16">
    <source>
        <dbReference type="RuleBase" id="RU003692"/>
    </source>
</evidence>
<dbReference type="FunFam" id="3.30.390.30:FF:000001">
    <property type="entry name" value="Dihydrolipoyl dehydrogenase"/>
    <property type="match status" value="1"/>
</dbReference>
<feature type="domain" description="Lipoyl-binding" evidence="17">
    <location>
        <begin position="5"/>
        <end position="80"/>
    </location>
</feature>
<feature type="binding site" evidence="14">
    <location>
        <position position="411"/>
    </location>
    <ligand>
        <name>FAD</name>
        <dbReference type="ChEBI" id="CHEBI:57692"/>
    </ligand>
</feature>
<comment type="catalytic activity">
    <reaction evidence="12 16">
        <text>N(6)-[(R)-dihydrolipoyl]-L-lysyl-[protein] + NAD(+) = N(6)-[(R)-lipoyl]-L-lysyl-[protein] + NADH + H(+)</text>
        <dbReference type="Rhea" id="RHEA:15045"/>
        <dbReference type="Rhea" id="RHEA-COMP:10474"/>
        <dbReference type="Rhea" id="RHEA-COMP:10475"/>
        <dbReference type="ChEBI" id="CHEBI:15378"/>
        <dbReference type="ChEBI" id="CHEBI:57540"/>
        <dbReference type="ChEBI" id="CHEBI:57945"/>
        <dbReference type="ChEBI" id="CHEBI:83099"/>
        <dbReference type="ChEBI" id="CHEBI:83100"/>
        <dbReference type="EC" id="1.8.1.4"/>
    </reaction>
</comment>
<dbReference type="InterPro" id="IPR001100">
    <property type="entry name" value="Pyr_nuc-diS_OxRdtase"/>
</dbReference>
<comment type="caution">
    <text evidence="18">The sequence shown here is derived from an EMBL/GenBank/DDBJ whole genome shotgun (WGS) entry which is preliminary data.</text>
</comment>
<dbReference type="PIRSF" id="PIRSF000350">
    <property type="entry name" value="Mercury_reductase_MerA"/>
    <property type="match status" value="1"/>
</dbReference>
<evidence type="ECO:0000259" key="17">
    <source>
        <dbReference type="PROSITE" id="PS50968"/>
    </source>
</evidence>